<keyword evidence="1" id="KW-0489">Methyltransferase</keyword>
<dbReference type="PANTHER" id="PTHR13393">
    <property type="entry name" value="SAM-DEPENDENT METHYLTRANSFERASE"/>
    <property type="match status" value="1"/>
</dbReference>
<gene>
    <name evidence="3" type="ORF">LPJ64_005930</name>
</gene>
<evidence type="ECO:0008006" key="5">
    <source>
        <dbReference type="Google" id="ProtNLM"/>
    </source>
</evidence>
<name>A0A9W7XDG4_9FUNG</name>
<sequence>MSQSLPDKKRRKTENEPEVANDLPENICYKALSEKFSELKPFLVPVQGDKGHNWCWIDFKDSRAVRTLNRALLRVYFDLDVTLPEDSLCPKVANRLNYLRWIKCNISSDFPLELLKGLDIGTGASCIYPLLGARVLKDCSFVATDINEESVSVAIANVEQNKLLDKIQIYLNPNKKVKLPLDNPGFSSNSFTFCMCNPPFYANEDEREALRNAKADAPSLTTLAKTDELFTEGGEEKFLSEMADESKVLGDRIVWYTTMVGKKRTLGILKAKLVSLGAKQIREGTLVQGRTSRWVLGWSFVDKRVFSVEVCKMDRSGGAWSWFKGIVEELGIAVEQVNEEYWKCTAMAMTWTRRARRQKKSRNTASCADPGLARPPILTFLVSVAEKKAESDVSRDDSSGTAAPPIVSTISMYLKSEDEGSRALCSLYNFLLRKQRDGGVNAQ</sequence>
<organism evidence="3 4">
    <name type="scientific">Coemansia asiatica</name>
    <dbReference type="NCBI Taxonomy" id="1052880"/>
    <lineage>
        <taxon>Eukaryota</taxon>
        <taxon>Fungi</taxon>
        <taxon>Fungi incertae sedis</taxon>
        <taxon>Zoopagomycota</taxon>
        <taxon>Kickxellomycotina</taxon>
        <taxon>Kickxellomycetes</taxon>
        <taxon>Kickxellales</taxon>
        <taxon>Kickxellaceae</taxon>
        <taxon>Coemansia</taxon>
    </lineage>
</organism>
<evidence type="ECO:0000313" key="4">
    <source>
        <dbReference type="Proteomes" id="UP001145021"/>
    </source>
</evidence>
<dbReference type="GO" id="GO:0008168">
    <property type="term" value="F:methyltransferase activity"/>
    <property type="evidence" value="ECO:0007669"/>
    <property type="project" value="UniProtKB-KW"/>
</dbReference>
<evidence type="ECO:0000256" key="1">
    <source>
        <dbReference type="ARBA" id="ARBA00022603"/>
    </source>
</evidence>
<keyword evidence="4" id="KW-1185">Reference proteome</keyword>
<keyword evidence="2" id="KW-0808">Transferase</keyword>
<protein>
    <recommendedName>
        <fullName evidence="5">U6 small nuclear RNA (adenine-(43)-N(6))-methyltransferase</fullName>
    </recommendedName>
</protein>
<accession>A0A9W7XDG4</accession>
<dbReference type="SUPFAM" id="SSF53335">
    <property type="entry name" value="S-adenosyl-L-methionine-dependent methyltransferases"/>
    <property type="match status" value="1"/>
</dbReference>
<dbReference type="AlphaFoldDB" id="A0A9W7XDG4"/>
<evidence type="ECO:0000256" key="2">
    <source>
        <dbReference type="ARBA" id="ARBA00022679"/>
    </source>
</evidence>
<dbReference type="InterPro" id="IPR029063">
    <property type="entry name" value="SAM-dependent_MTases_sf"/>
</dbReference>
<dbReference type="Proteomes" id="UP001145021">
    <property type="component" value="Unassembled WGS sequence"/>
</dbReference>
<dbReference type="Pfam" id="PF05971">
    <property type="entry name" value="Methyltransf_10"/>
    <property type="match status" value="1"/>
</dbReference>
<comment type="caution">
    <text evidence="3">The sequence shown here is derived from an EMBL/GenBank/DDBJ whole genome shotgun (WGS) entry which is preliminary data.</text>
</comment>
<dbReference type="InterPro" id="IPR010286">
    <property type="entry name" value="METTL16/RlmF"/>
</dbReference>
<dbReference type="EMBL" id="JANBOH010000451">
    <property type="protein sequence ID" value="KAJ1642203.1"/>
    <property type="molecule type" value="Genomic_DNA"/>
</dbReference>
<evidence type="ECO:0000313" key="3">
    <source>
        <dbReference type="EMBL" id="KAJ1642203.1"/>
    </source>
</evidence>
<dbReference type="GO" id="GO:0070475">
    <property type="term" value="P:rRNA base methylation"/>
    <property type="evidence" value="ECO:0007669"/>
    <property type="project" value="TreeGrafter"/>
</dbReference>
<reference evidence="3" key="1">
    <citation type="submission" date="2022-07" db="EMBL/GenBank/DDBJ databases">
        <title>Phylogenomic reconstructions and comparative analyses of Kickxellomycotina fungi.</title>
        <authorList>
            <person name="Reynolds N.K."/>
            <person name="Stajich J.E."/>
            <person name="Barry K."/>
            <person name="Grigoriev I.V."/>
            <person name="Crous P."/>
            <person name="Smith M.E."/>
        </authorList>
    </citation>
    <scope>NUCLEOTIDE SEQUENCE</scope>
    <source>
        <strain evidence="3">NBRC 105413</strain>
    </source>
</reference>
<dbReference type="Gene3D" id="3.40.50.150">
    <property type="entry name" value="Vaccinia Virus protein VP39"/>
    <property type="match status" value="1"/>
</dbReference>
<dbReference type="PANTHER" id="PTHR13393:SF0">
    <property type="entry name" value="RNA N6-ADENOSINE-METHYLTRANSFERASE METTL16"/>
    <property type="match status" value="1"/>
</dbReference>
<dbReference type="CDD" id="cd02440">
    <property type="entry name" value="AdoMet_MTases"/>
    <property type="match status" value="1"/>
</dbReference>
<proteinExistence type="predicted"/>
<dbReference type="GO" id="GO:0005634">
    <property type="term" value="C:nucleus"/>
    <property type="evidence" value="ECO:0007669"/>
    <property type="project" value="TreeGrafter"/>
</dbReference>